<feature type="non-terminal residue" evidence="2">
    <location>
        <position position="1"/>
    </location>
</feature>
<dbReference type="GO" id="GO:0003677">
    <property type="term" value="F:DNA binding"/>
    <property type="evidence" value="ECO:0007669"/>
    <property type="project" value="TreeGrafter"/>
</dbReference>
<dbReference type="Proteomes" id="UP000800041">
    <property type="component" value="Unassembled WGS sequence"/>
</dbReference>
<dbReference type="AlphaFoldDB" id="A0A6G1HF76"/>
<feature type="domain" description="DDE-1" evidence="1">
    <location>
        <begin position="5"/>
        <end position="180"/>
    </location>
</feature>
<dbReference type="EMBL" id="ML977139">
    <property type="protein sequence ID" value="KAF1991588.1"/>
    <property type="molecule type" value="Genomic_DNA"/>
</dbReference>
<dbReference type="GO" id="GO:0005634">
    <property type="term" value="C:nucleus"/>
    <property type="evidence" value="ECO:0007669"/>
    <property type="project" value="TreeGrafter"/>
</dbReference>
<evidence type="ECO:0000313" key="3">
    <source>
        <dbReference type="Proteomes" id="UP000800041"/>
    </source>
</evidence>
<keyword evidence="3" id="KW-1185">Reference proteome</keyword>
<dbReference type="InterPro" id="IPR050863">
    <property type="entry name" value="CenT-Element_Derived"/>
</dbReference>
<gene>
    <name evidence="2" type="ORF">K402DRAFT_307267</name>
</gene>
<accession>A0A6G1HF76</accession>
<evidence type="ECO:0000313" key="2">
    <source>
        <dbReference type="EMBL" id="KAF1991588.1"/>
    </source>
</evidence>
<dbReference type="Pfam" id="PF03184">
    <property type="entry name" value="DDE_1"/>
    <property type="match status" value="1"/>
</dbReference>
<proteinExistence type="predicted"/>
<sequence>QDGSRNWITIIATICADGTCLPPGIIYAGAGDLQHTWLLEWTPDKETFFSSTSTGWTNNELGLSWLEKVFDPYTKRKVRNSRAYRLLFIDGHGSHLTIPFIQYCLNNKIILAAYPPHSTHCLQPLDVSLFSSLSTFYSQGLNQHLFMTQGLSSIGQRDFFPLFWPAYERAFTKANILSGWRKTGLHPLDASQVLTQLPSRPNIQRALRSEDTSTRGLINGLVFEVCLGSNISSESRRKIASLIHQLATQNSILIAENQGLREAVKIEKKKRIRGKFVMDKYREPDSKAAFFTPAKVVEAMDEIAMEDENKRLQNEQKVAQKKEKE</sequence>
<feature type="non-terminal residue" evidence="2">
    <location>
        <position position="325"/>
    </location>
</feature>
<evidence type="ECO:0000259" key="1">
    <source>
        <dbReference type="Pfam" id="PF03184"/>
    </source>
</evidence>
<dbReference type="PANTHER" id="PTHR19303:SF74">
    <property type="entry name" value="POGO TRANSPOSABLE ELEMENT WITH KRAB DOMAIN"/>
    <property type="match status" value="1"/>
</dbReference>
<dbReference type="InterPro" id="IPR004875">
    <property type="entry name" value="DDE_SF_endonuclease_dom"/>
</dbReference>
<organism evidence="2 3">
    <name type="scientific">Aulographum hederae CBS 113979</name>
    <dbReference type="NCBI Taxonomy" id="1176131"/>
    <lineage>
        <taxon>Eukaryota</taxon>
        <taxon>Fungi</taxon>
        <taxon>Dikarya</taxon>
        <taxon>Ascomycota</taxon>
        <taxon>Pezizomycotina</taxon>
        <taxon>Dothideomycetes</taxon>
        <taxon>Pleosporomycetidae</taxon>
        <taxon>Aulographales</taxon>
        <taxon>Aulographaceae</taxon>
    </lineage>
</organism>
<protein>
    <submittedName>
        <fullName evidence="2">DDE-domain-containing protein</fullName>
    </submittedName>
</protein>
<name>A0A6G1HF76_9PEZI</name>
<dbReference type="OrthoDB" id="3795213at2759"/>
<dbReference type="PANTHER" id="PTHR19303">
    <property type="entry name" value="TRANSPOSON"/>
    <property type="match status" value="1"/>
</dbReference>
<reference evidence="2" key="1">
    <citation type="journal article" date="2020" name="Stud. Mycol.">
        <title>101 Dothideomycetes genomes: a test case for predicting lifestyles and emergence of pathogens.</title>
        <authorList>
            <person name="Haridas S."/>
            <person name="Albert R."/>
            <person name="Binder M."/>
            <person name="Bloem J."/>
            <person name="Labutti K."/>
            <person name="Salamov A."/>
            <person name="Andreopoulos B."/>
            <person name="Baker S."/>
            <person name="Barry K."/>
            <person name="Bills G."/>
            <person name="Bluhm B."/>
            <person name="Cannon C."/>
            <person name="Castanera R."/>
            <person name="Culley D."/>
            <person name="Daum C."/>
            <person name="Ezra D."/>
            <person name="Gonzalez J."/>
            <person name="Henrissat B."/>
            <person name="Kuo A."/>
            <person name="Liang C."/>
            <person name="Lipzen A."/>
            <person name="Lutzoni F."/>
            <person name="Magnuson J."/>
            <person name="Mondo S."/>
            <person name="Nolan M."/>
            <person name="Ohm R."/>
            <person name="Pangilinan J."/>
            <person name="Park H.-J."/>
            <person name="Ramirez L."/>
            <person name="Alfaro M."/>
            <person name="Sun H."/>
            <person name="Tritt A."/>
            <person name="Yoshinaga Y."/>
            <person name="Zwiers L.-H."/>
            <person name="Turgeon B."/>
            <person name="Goodwin S."/>
            <person name="Spatafora J."/>
            <person name="Crous P."/>
            <person name="Grigoriev I."/>
        </authorList>
    </citation>
    <scope>NUCLEOTIDE SEQUENCE</scope>
    <source>
        <strain evidence="2">CBS 113979</strain>
    </source>
</reference>